<organism evidence="1 2">
    <name type="scientific">Rubritalea halochordaticola</name>
    <dbReference type="NCBI Taxonomy" id="714537"/>
    <lineage>
        <taxon>Bacteria</taxon>
        <taxon>Pseudomonadati</taxon>
        <taxon>Verrucomicrobiota</taxon>
        <taxon>Verrucomicrobiia</taxon>
        <taxon>Verrucomicrobiales</taxon>
        <taxon>Rubritaleaceae</taxon>
        <taxon>Rubritalea</taxon>
    </lineage>
</organism>
<dbReference type="EMBL" id="BAABRL010000002">
    <property type="protein sequence ID" value="GAA5494678.1"/>
    <property type="molecule type" value="Genomic_DNA"/>
</dbReference>
<accession>A0ABP9UW42</accession>
<dbReference type="Proteomes" id="UP001424741">
    <property type="component" value="Unassembled WGS sequence"/>
</dbReference>
<sequence>MKLSVSWIGILASLCLTCCDSDRPFIGSQTEEEYGVRSGFQGDEGDVLDDGRVVFHVFETVKDDPPVRVPVFLEEDYGMIVFNVGSYEEPALQVKFMEKSSREIIVANGMEEVLLYIGKMKRGCSIGHYDTCSVPTFYGLDYGMIERIDSAIERQGIKLPSGDRHVTCICPETGG</sequence>
<gene>
    <name evidence="1" type="ORF">Rhal01_00841</name>
</gene>
<keyword evidence="2" id="KW-1185">Reference proteome</keyword>
<reference evidence="1 2" key="1">
    <citation type="submission" date="2024-02" db="EMBL/GenBank/DDBJ databases">
        <title>Rubritalea halochordaticola NBRC 107102.</title>
        <authorList>
            <person name="Ichikawa N."/>
            <person name="Katano-Makiyama Y."/>
            <person name="Hidaka K."/>
        </authorList>
    </citation>
    <scope>NUCLEOTIDE SEQUENCE [LARGE SCALE GENOMIC DNA]</scope>
    <source>
        <strain evidence="1 2">NBRC 107102</strain>
    </source>
</reference>
<name>A0ABP9UW42_9BACT</name>
<evidence type="ECO:0000313" key="2">
    <source>
        <dbReference type="Proteomes" id="UP001424741"/>
    </source>
</evidence>
<dbReference type="RefSeq" id="WP_346187593.1">
    <property type="nucleotide sequence ID" value="NZ_BAABRL010000002.1"/>
</dbReference>
<comment type="caution">
    <text evidence="1">The sequence shown here is derived from an EMBL/GenBank/DDBJ whole genome shotgun (WGS) entry which is preliminary data.</text>
</comment>
<protein>
    <submittedName>
        <fullName evidence="1">Uncharacterized protein</fullName>
    </submittedName>
</protein>
<proteinExistence type="predicted"/>
<evidence type="ECO:0000313" key="1">
    <source>
        <dbReference type="EMBL" id="GAA5494678.1"/>
    </source>
</evidence>